<evidence type="ECO:0000313" key="4">
    <source>
        <dbReference type="Proteomes" id="UP000326912"/>
    </source>
</evidence>
<comment type="caution">
    <text evidence="3">The sequence shown here is derived from an EMBL/GenBank/DDBJ whole genome shotgun (WGS) entry which is preliminary data.</text>
</comment>
<dbReference type="SUPFAM" id="SSF56112">
    <property type="entry name" value="Protein kinase-like (PK-like)"/>
    <property type="match status" value="1"/>
</dbReference>
<dbReference type="InterPro" id="IPR002575">
    <property type="entry name" value="Aminoglycoside_PTrfase"/>
</dbReference>
<evidence type="ECO:0000256" key="1">
    <source>
        <dbReference type="ARBA" id="ARBA00038240"/>
    </source>
</evidence>
<dbReference type="AlphaFoldDB" id="A0A5J4KRS9"/>
<dbReference type="InterPro" id="IPR050249">
    <property type="entry name" value="Pseudomonas-type_ThrB"/>
</dbReference>
<reference evidence="3 4" key="1">
    <citation type="submission" date="2019-10" db="EMBL/GenBank/DDBJ databases">
        <title>Dictyobacter vulcani sp. nov., within the class Ktedonobacteria, isolated from soil of volcanic Mt. Zao.</title>
        <authorList>
            <person name="Zheng Y."/>
            <person name="Wang C.M."/>
            <person name="Sakai Y."/>
            <person name="Abe K."/>
            <person name="Yokota A."/>
            <person name="Yabe S."/>
        </authorList>
    </citation>
    <scope>NUCLEOTIDE SEQUENCE [LARGE SCALE GENOMIC DNA]</scope>
    <source>
        <strain evidence="3 4">W12</strain>
    </source>
</reference>
<sequence length="240" mass="26554">MATLAPFLPGRTSERSTPERAADAGAALALLDQALASVSGYSLPKDIRTLLPFGDLAGRNLLVPDLAVALGQLPVDQEAIRQLQITLTQHMAQVDALYATLPQQLLHRDFDTSNLLIDEHGVTAVLDFEFAAPDIRVLDLSVALSWWPVSRMGTGTEWEIIDSLGRAYVSEFPLTEAELVAIPAMMRIRQFASLQHRIGRYLSGLEQDNAIQNAIKSAQWRFTWLTANQDTLIEHALKWL</sequence>
<feature type="domain" description="Aminoglycoside phosphotransferase" evidence="2">
    <location>
        <begin position="3"/>
        <end position="148"/>
    </location>
</feature>
<organism evidence="3 4">
    <name type="scientific">Dictyobacter vulcani</name>
    <dbReference type="NCBI Taxonomy" id="2607529"/>
    <lineage>
        <taxon>Bacteria</taxon>
        <taxon>Bacillati</taxon>
        <taxon>Chloroflexota</taxon>
        <taxon>Ktedonobacteria</taxon>
        <taxon>Ktedonobacterales</taxon>
        <taxon>Dictyobacteraceae</taxon>
        <taxon>Dictyobacter</taxon>
    </lineage>
</organism>
<dbReference type="RefSeq" id="WP_151758117.1">
    <property type="nucleotide sequence ID" value="NZ_BKZW01000002.1"/>
</dbReference>
<dbReference type="Pfam" id="PF01636">
    <property type="entry name" value="APH"/>
    <property type="match status" value="1"/>
</dbReference>
<keyword evidence="4" id="KW-1185">Reference proteome</keyword>
<dbReference type="InterPro" id="IPR011009">
    <property type="entry name" value="Kinase-like_dom_sf"/>
</dbReference>
<proteinExistence type="inferred from homology"/>
<dbReference type="EMBL" id="BKZW01000002">
    <property type="protein sequence ID" value="GER90363.1"/>
    <property type="molecule type" value="Genomic_DNA"/>
</dbReference>
<accession>A0A5J4KRS9</accession>
<dbReference type="PANTHER" id="PTHR21064">
    <property type="entry name" value="AMINOGLYCOSIDE PHOSPHOTRANSFERASE DOMAIN-CONTAINING PROTEIN-RELATED"/>
    <property type="match status" value="1"/>
</dbReference>
<dbReference type="PANTHER" id="PTHR21064:SF6">
    <property type="entry name" value="AMINOGLYCOSIDE PHOSPHOTRANSFERASE DOMAIN-CONTAINING PROTEIN"/>
    <property type="match status" value="1"/>
</dbReference>
<dbReference type="Gene3D" id="3.90.1200.10">
    <property type="match status" value="1"/>
</dbReference>
<dbReference type="Proteomes" id="UP000326912">
    <property type="component" value="Unassembled WGS sequence"/>
</dbReference>
<evidence type="ECO:0000313" key="3">
    <source>
        <dbReference type="EMBL" id="GER90363.1"/>
    </source>
</evidence>
<dbReference type="GO" id="GO:0019202">
    <property type="term" value="F:amino acid kinase activity"/>
    <property type="evidence" value="ECO:0007669"/>
    <property type="project" value="TreeGrafter"/>
</dbReference>
<name>A0A5J4KRS9_9CHLR</name>
<protein>
    <recommendedName>
        <fullName evidence="2">Aminoglycoside phosphotransferase domain-containing protein</fullName>
    </recommendedName>
</protein>
<evidence type="ECO:0000259" key="2">
    <source>
        <dbReference type="Pfam" id="PF01636"/>
    </source>
</evidence>
<gene>
    <name evidence="3" type="ORF">KDW_45250</name>
</gene>
<comment type="similarity">
    <text evidence="1">Belongs to the pseudomonas-type ThrB family.</text>
</comment>